<protein>
    <submittedName>
        <fullName evidence="1">Uncharacterized protein</fullName>
    </submittedName>
</protein>
<dbReference type="AlphaFoldDB" id="A0AAD6IJ32"/>
<sequence length="97" mass="10976">MKYRICCCRDRATRVTSEVERVATGEVRTCHIHQLRMYQYAGMAYWRAWGAESNIPGRKESSMFEWTGSSNAESAPVGRSRSAGFITDDVLPLVVIL</sequence>
<evidence type="ECO:0000313" key="2">
    <source>
        <dbReference type="Proteomes" id="UP001219568"/>
    </source>
</evidence>
<gene>
    <name evidence="1" type="ORF">N7460_002017</name>
</gene>
<reference evidence="1" key="1">
    <citation type="journal article" date="2023" name="IMA Fungus">
        <title>Comparative genomic study of the Penicillium genus elucidates a diverse pangenome and 15 lateral gene transfer events.</title>
        <authorList>
            <person name="Petersen C."/>
            <person name="Sorensen T."/>
            <person name="Nielsen M.R."/>
            <person name="Sondergaard T.E."/>
            <person name="Sorensen J.L."/>
            <person name="Fitzpatrick D.A."/>
            <person name="Frisvad J.C."/>
            <person name="Nielsen K.L."/>
        </authorList>
    </citation>
    <scope>NUCLEOTIDE SEQUENCE</scope>
    <source>
        <strain evidence="1">IBT 15450</strain>
    </source>
</reference>
<keyword evidence="2" id="KW-1185">Reference proteome</keyword>
<accession>A0AAD6IJ32</accession>
<name>A0AAD6IJ32_PENCN</name>
<reference evidence="1" key="2">
    <citation type="submission" date="2023-01" db="EMBL/GenBank/DDBJ databases">
        <authorList>
            <person name="Petersen C."/>
        </authorList>
    </citation>
    <scope>NUCLEOTIDE SEQUENCE</scope>
    <source>
        <strain evidence="1">IBT 15450</strain>
    </source>
</reference>
<proteinExistence type="predicted"/>
<dbReference type="Proteomes" id="UP001219568">
    <property type="component" value="Unassembled WGS sequence"/>
</dbReference>
<dbReference type="EMBL" id="JAQJZL010000002">
    <property type="protein sequence ID" value="KAJ6051483.1"/>
    <property type="molecule type" value="Genomic_DNA"/>
</dbReference>
<organism evidence="1 2">
    <name type="scientific">Penicillium canescens</name>
    <dbReference type="NCBI Taxonomy" id="5083"/>
    <lineage>
        <taxon>Eukaryota</taxon>
        <taxon>Fungi</taxon>
        <taxon>Dikarya</taxon>
        <taxon>Ascomycota</taxon>
        <taxon>Pezizomycotina</taxon>
        <taxon>Eurotiomycetes</taxon>
        <taxon>Eurotiomycetidae</taxon>
        <taxon>Eurotiales</taxon>
        <taxon>Aspergillaceae</taxon>
        <taxon>Penicillium</taxon>
    </lineage>
</organism>
<comment type="caution">
    <text evidence="1">The sequence shown here is derived from an EMBL/GenBank/DDBJ whole genome shotgun (WGS) entry which is preliminary data.</text>
</comment>
<evidence type="ECO:0000313" key="1">
    <source>
        <dbReference type="EMBL" id="KAJ6051483.1"/>
    </source>
</evidence>